<dbReference type="PROSITE" id="PS50097">
    <property type="entry name" value="BTB"/>
    <property type="match status" value="1"/>
</dbReference>
<keyword evidence="5" id="KW-1185">Reference proteome</keyword>
<dbReference type="PANTHER" id="PTHR47843:SF2">
    <property type="entry name" value="BTB DOMAIN-CONTAINING PROTEIN"/>
    <property type="match status" value="1"/>
</dbReference>
<protein>
    <submittedName>
        <fullName evidence="2">BTB domain containing protein</fullName>
    </submittedName>
    <submittedName>
        <fullName evidence="3">Btb poz domain containing protein</fullName>
    </submittedName>
</protein>
<dbReference type="EMBL" id="NRDI02000004">
    <property type="protein sequence ID" value="KAI1517426.1"/>
    <property type="molecule type" value="Genomic_DNA"/>
</dbReference>
<feature type="domain" description="BTB" evidence="1">
    <location>
        <begin position="27"/>
        <end position="94"/>
    </location>
</feature>
<dbReference type="Gene3D" id="3.30.710.10">
    <property type="entry name" value="Potassium Channel Kv1.1, Chain A"/>
    <property type="match status" value="1"/>
</dbReference>
<dbReference type="Proteomes" id="UP000245464">
    <property type="component" value="Chromosome 4"/>
</dbReference>
<dbReference type="OrthoDB" id="194443at2759"/>
<evidence type="ECO:0000313" key="3">
    <source>
        <dbReference type="EMBL" id="KAI1517426.1"/>
    </source>
</evidence>
<dbReference type="AlphaFoldDB" id="A0A2W1E4B8"/>
<reference evidence="5" key="4">
    <citation type="journal article" date="2022" name="Microb. Genom.">
        <title>A global pangenome for the wheat fungal pathogen Pyrenophora tritici-repentis and prediction of effector protein structural homology.</title>
        <authorList>
            <person name="Moolhuijzen P.M."/>
            <person name="See P.T."/>
            <person name="Shi G."/>
            <person name="Powell H.R."/>
            <person name="Cockram J."/>
            <person name="Jorgensen L.N."/>
            <person name="Benslimane H."/>
            <person name="Strelkov S.E."/>
            <person name="Turner J."/>
            <person name="Liu Z."/>
            <person name="Moffat C.S."/>
        </authorList>
    </citation>
    <scope>NUCLEOTIDE SEQUENCE [LARGE SCALE GENOMIC DNA]</scope>
</reference>
<dbReference type="EMBL" id="NQIK02000004">
    <property type="protein sequence ID" value="KAF7571647.1"/>
    <property type="molecule type" value="Genomic_DNA"/>
</dbReference>
<dbReference type="SUPFAM" id="SSF54695">
    <property type="entry name" value="POZ domain"/>
    <property type="match status" value="1"/>
</dbReference>
<dbReference type="Proteomes" id="UP000249757">
    <property type="component" value="Unassembled WGS sequence"/>
</dbReference>
<dbReference type="Pfam" id="PF00651">
    <property type="entry name" value="BTB"/>
    <property type="match status" value="1"/>
</dbReference>
<reference evidence="3" key="2">
    <citation type="submission" date="2021-05" db="EMBL/GenBank/DDBJ databases">
        <authorList>
            <person name="Moolhuijzen P.M."/>
            <person name="Moffat C.S."/>
        </authorList>
    </citation>
    <scope>NUCLEOTIDE SEQUENCE</scope>
    <source>
        <strain evidence="3">86-124</strain>
    </source>
</reference>
<proteinExistence type="predicted"/>
<accession>A0A2W1E4B8</accession>
<organism evidence="3 5">
    <name type="scientific">Pyrenophora tritici-repentis</name>
    <dbReference type="NCBI Taxonomy" id="45151"/>
    <lineage>
        <taxon>Eukaryota</taxon>
        <taxon>Fungi</taxon>
        <taxon>Dikarya</taxon>
        <taxon>Ascomycota</taxon>
        <taxon>Pezizomycotina</taxon>
        <taxon>Dothideomycetes</taxon>
        <taxon>Pleosporomycetidae</taxon>
        <taxon>Pleosporales</taxon>
        <taxon>Pleosporineae</taxon>
        <taxon>Pleosporaceae</taxon>
        <taxon>Pyrenophora</taxon>
    </lineage>
</organism>
<gene>
    <name evidence="3" type="ORF">Ptr86124_004363</name>
    <name evidence="2" type="ORF">PtrM4_091470</name>
</gene>
<dbReference type="PANTHER" id="PTHR47843">
    <property type="entry name" value="BTB DOMAIN-CONTAINING PROTEIN-RELATED"/>
    <property type="match status" value="1"/>
</dbReference>
<comment type="caution">
    <text evidence="3">The sequence shown here is derived from an EMBL/GenBank/DDBJ whole genome shotgun (WGS) entry which is preliminary data.</text>
</comment>
<dbReference type="InterPro" id="IPR011333">
    <property type="entry name" value="SKP1/BTB/POZ_sf"/>
</dbReference>
<dbReference type="InterPro" id="IPR000210">
    <property type="entry name" value="BTB/POZ_dom"/>
</dbReference>
<reference evidence="2 4" key="1">
    <citation type="journal article" date="2018" name="BMC Genomics">
        <title>Comparative genomics of the wheat fungal pathogen Pyrenophora tritici-repentis reveals chromosomal variations and genome plasticity.</title>
        <authorList>
            <person name="Moolhuijzen P."/>
            <person name="See P.T."/>
            <person name="Hane J.K."/>
            <person name="Shi G."/>
            <person name="Liu Z."/>
            <person name="Oliver R.P."/>
            <person name="Moffat C.S."/>
        </authorList>
    </citation>
    <scope>NUCLEOTIDE SEQUENCE [LARGE SCALE GENOMIC DNA]</scope>
    <source>
        <strain evidence="2">M4</strain>
    </source>
</reference>
<dbReference type="OMA" id="DIHCRID"/>
<evidence type="ECO:0000259" key="1">
    <source>
        <dbReference type="PROSITE" id="PS50097"/>
    </source>
</evidence>
<dbReference type="SMART" id="SM00225">
    <property type="entry name" value="BTB"/>
    <property type="match status" value="1"/>
</dbReference>
<reference evidence="3" key="3">
    <citation type="journal article" date="2022" name="bioRxiv">
        <title>A global pangenome for the wheat fungal pathogen Pyrenophora tritici-repentis and prediction of effector protein structural homology.</title>
        <authorList>
            <person name="Moolhuijzen P."/>
            <person name="See P.T."/>
            <person name="Shi G."/>
            <person name="Powell H.R."/>
            <person name="Cockram J."/>
            <person name="Jorgensen L.N."/>
            <person name="Benslimane H."/>
            <person name="Strelkov S.E."/>
            <person name="Turner J."/>
            <person name="Liu Z."/>
            <person name="Moffat C.S."/>
        </authorList>
    </citation>
    <scope>NUCLEOTIDE SEQUENCE</scope>
    <source>
        <strain evidence="3">86-124</strain>
    </source>
</reference>
<name>A0A2W1E4B8_9PLEO</name>
<evidence type="ECO:0000313" key="2">
    <source>
        <dbReference type="EMBL" id="KAF7571647.1"/>
    </source>
</evidence>
<sequence>MASNTAATQNLKSPTFPRLSRPNAPFATVIVGPEKISFTVHLDLLVYHSPFFRAALTGNFKEATTKTVLLPTEKSETFEFCVHWLYNNRLPDPNNDDTLLIEKWGTSNQEGGYTKTGNLIELYVFCGKYQIDKLRVKCLEKLLIHVEQPGTWLPSCEMVQHAFENLDSRDILCRWMVHAQCQWGDWGHTDTWAWPEKFLTGVLERYAMLAKTSQKQRRPVLPQSS</sequence>
<evidence type="ECO:0000313" key="4">
    <source>
        <dbReference type="Proteomes" id="UP000245464"/>
    </source>
</evidence>
<evidence type="ECO:0000313" key="5">
    <source>
        <dbReference type="Proteomes" id="UP000249757"/>
    </source>
</evidence>